<dbReference type="EMBL" id="FOXW01000001">
    <property type="protein sequence ID" value="SFQ03171.1"/>
    <property type="molecule type" value="Genomic_DNA"/>
</dbReference>
<feature type="transmembrane region" description="Helical" evidence="8">
    <location>
        <begin position="285"/>
        <end position="303"/>
    </location>
</feature>
<dbReference type="FunFam" id="1.10.3470.10:FF:000001">
    <property type="entry name" value="Vitamin B12 ABC transporter permease BtuC"/>
    <property type="match status" value="1"/>
</dbReference>
<dbReference type="GO" id="GO:0033214">
    <property type="term" value="P:siderophore-iron import into cell"/>
    <property type="evidence" value="ECO:0007669"/>
    <property type="project" value="TreeGrafter"/>
</dbReference>
<dbReference type="GO" id="GO:0022857">
    <property type="term" value="F:transmembrane transporter activity"/>
    <property type="evidence" value="ECO:0007669"/>
    <property type="project" value="InterPro"/>
</dbReference>
<accession>A0A1I5V6V0</accession>
<dbReference type="Proteomes" id="UP000199136">
    <property type="component" value="Unassembled WGS sequence"/>
</dbReference>
<evidence type="ECO:0000313" key="9">
    <source>
        <dbReference type="EMBL" id="SFQ03171.1"/>
    </source>
</evidence>
<evidence type="ECO:0000256" key="5">
    <source>
        <dbReference type="ARBA" id="ARBA00022692"/>
    </source>
</evidence>
<evidence type="ECO:0000256" key="4">
    <source>
        <dbReference type="ARBA" id="ARBA00022475"/>
    </source>
</evidence>
<evidence type="ECO:0000256" key="2">
    <source>
        <dbReference type="ARBA" id="ARBA00007935"/>
    </source>
</evidence>
<evidence type="ECO:0000256" key="1">
    <source>
        <dbReference type="ARBA" id="ARBA00004651"/>
    </source>
</evidence>
<dbReference type="OrthoDB" id="9811721at2"/>
<dbReference type="InterPro" id="IPR037294">
    <property type="entry name" value="ABC_BtuC-like"/>
</dbReference>
<dbReference type="SUPFAM" id="SSF81345">
    <property type="entry name" value="ABC transporter involved in vitamin B12 uptake, BtuC"/>
    <property type="match status" value="1"/>
</dbReference>
<evidence type="ECO:0000313" key="10">
    <source>
        <dbReference type="Proteomes" id="UP000199136"/>
    </source>
</evidence>
<dbReference type="AlphaFoldDB" id="A0A1I5V6V0"/>
<name>A0A1I5V6V0_9LACT</name>
<dbReference type="Pfam" id="PF01032">
    <property type="entry name" value="FecCD"/>
    <property type="match status" value="1"/>
</dbReference>
<reference evidence="9 10" key="1">
    <citation type="submission" date="2016-10" db="EMBL/GenBank/DDBJ databases">
        <authorList>
            <person name="de Groot N.N."/>
        </authorList>
    </citation>
    <scope>NUCLEOTIDE SEQUENCE [LARGE SCALE GENOMIC DNA]</scope>
    <source>
        <strain evidence="9 10">DSM 20581</strain>
    </source>
</reference>
<keyword evidence="10" id="KW-1185">Reference proteome</keyword>
<evidence type="ECO:0000256" key="7">
    <source>
        <dbReference type="ARBA" id="ARBA00023136"/>
    </source>
</evidence>
<dbReference type="CDD" id="cd06550">
    <property type="entry name" value="TM_ABC_iron-siderophores_like"/>
    <property type="match status" value="1"/>
</dbReference>
<sequence length="335" mass="36329">MKKYKMKPLMIVLVSLFIVAVLFYLSWGSYQMSVSDLLLTLVGKGNAYQQTALFNLRFPRMIVAICVGAALATSGGIVQTITKNELADPGMIGINAGAAAAAILVVTFQTTQYYNKLGSFSIYLLPIMAIIGAGITACIVYLLSNQQEIKPKRMVLIGLGINAGLSAFMTFFIFRGGVGEYNKVLIWTSGSLWGTGWEYANILLPVVAIVFTLVLLNHKKMDVLQLSDEHILSLGLNRNRERKKMLIYAVILAGGATAFAGNVGFIGLISPNIAKRLVGSSHKNFLIVSVLISAIIMLCADAISKNMFSPVEIPVGITVSLLGVPYFMYLIVKEN</sequence>
<keyword evidence="3" id="KW-0813">Transport</keyword>
<keyword evidence="7 8" id="KW-0472">Membrane</keyword>
<feature type="transmembrane region" description="Helical" evidence="8">
    <location>
        <begin position="246"/>
        <end position="273"/>
    </location>
</feature>
<keyword evidence="6 8" id="KW-1133">Transmembrane helix</keyword>
<dbReference type="Gene3D" id="1.10.3470.10">
    <property type="entry name" value="ABC transporter involved in vitamin B12 uptake, BtuC"/>
    <property type="match status" value="1"/>
</dbReference>
<comment type="similarity">
    <text evidence="2">Belongs to the binding-protein-dependent transport system permease family. FecCD subfamily.</text>
</comment>
<feature type="transmembrane region" description="Helical" evidence="8">
    <location>
        <begin position="120"/>
        <end position="143"/>
    </location>
</feature>
<organism evidence="9 10">
    <name type="scientific">Desemzia incerta</name>
    <dbReference type="NCBI Taxonomy" id="82801"/>
    <lineage>
        <taxon>Bacteria</taxon>
        <taxon>Bacillati</taxon>
        <taxon>Bacillota</taxon>
        <taxon>Bacilli</taxon>
        <taxon>Lactobacillales</taxon>
        <taxon>Carnobacteriaceae</taxon>
        <taxon>Desemzia</taxon>
    </lineage>
</organism>
<feature type="transmembrane region" description="Helical" evidence="8">
    <location>
        <begin position="90"/>
        <end position="108"/>
    </location>
</feature>
<evidence type="ECO:0000256" key="3">
    <source>
        <dbReference type="ARBA" id="ARBA00022448"/>
    </source>
</evidence>
<proteinExistence type="inferred from homology"/>
<protein>
    <submittedName>
        <fullName evidence="9">Iron complex transport system permease protein</fullName>
    </submittedName>
</protein>
<feature type="transmembrane region" description="Helical" evidence="8">
    <location>
        <begin position="196"/>
        <end position="216"/>
    </location>
</feature>
<dbReference type="STRING" id="82801.SAMN04488506_0390"/>
<feature type="transmembrane region" description="Helical" evidence="8">
    <location>
        <begin position="155"/>
        <end position="176"/>
    </location>
</feature>
<evidence type="ECO:0000256" key="8">
    <source>
        <dbReference type="SAM" id="Phobius"/>
    </source>
</evidence>
<keyword evidence="5 8" id="KW-0812">Transmembrane</keyword>
<comment type="subcellular location">
    <subcellularLocation>
        <location evidence="1">Cell membrane</location>
        <topology evidence="1">Multi-pass membrane protein</topology>
    </subcellularLocation>
</comment>
<dbReference type="GO" id="GO:0005886">
    <property type="term" value="C:plasma membrane"/>
    <property type="evidence" value="ECO:0007669"/>
    <property type="project" value="UniProtKB-SubCell"/>
</dbReference>
<dbReference type="PANTHER" id="PTHR30472:SF24">
    <property type="entry name" value="FERRIC ENTEROBACTIN TRANSPORT SYSTEM PERMEASE PROTEIN FEPG"/>
    <property type="match status" value="1"/>
</dbReference>
<dbReference type="PANTHER" id="PTHR30472">
    <property type="entry name" value="FERRIC ENTEROBACTIN TRANSPORT SYSTEM PERMEASE PROTEIN"/>
    <property type="match status" value="1"/>
</dbReference>
<evidence type="ECO:0000256" key="6">
    <source>
        <dbReference type="ARBA" id="ARBA00022989"/>
    </source>
</evidence>
<dbReference type="RefSeq" id="WP_092479459.1">
    <property type="nucleotide sequence ID" value="NZ_FOXW01000001.1"/>
</dbReference>
<gene>
    <name evidence="9" type="ORF">SAMN04488506_0390</name>
</gene>
<dbReference type="InterPro" id="IPR000522">
    <property type="entry name" value="ABC_transptr_permease_BtuC"/>
</dbReference>
<feature type="transmembrane region" description="Helical" evidence="8">
    <location>
        <begin position="58"/>
        <end position="78"/>
    </location>
</feature>
<keyword evidence="4" id="KW-1003">Cell membrane</keyword>
<feature type="transmembrane region" description="Helical" evidence="8">
    <location>
        <begin position="315"/>
        <end position="332"/>
    </location>
</feature>